<dbReference type="KEGG" id="gca:Galf_2275"/>
<accession>D9SJ91</accession>
<gene>
    <name evidence="8" type="ordered locus">Galf_2275</name>
</gene>
<comment type="similarity">
    <text evidence="1">Belongs to the CcdB toxin family.</text>
</comment>
<evidence type="ECO:0000256" key="6">
    <source>
        <dbReference type="ARBA" id="ARBA00029628"/>
    </source>
</evidence>
<evidence type="ECO:0000256" key="4">
    <source>
        <dbReference type="ARBA" id="ARBA00023015"/>
    </source>
</evidence>
<dbReference type="HOGENOM" id="CLU_158043_1_1_4"/>
<evidence type="ECO:0000313" key="9">
    <source>
        <dbReference type="Proteomes" id="UP000001235"/>
    </source>
</evidence>
<dbReference type="GO" id="GO:0006276">
    <property type="term" value="P:plasmid maintenance"/>
    <property type="evidence" value="ECO:0007669"/>
    <property type="project" value="InterPro"/>
</dbReference>
<dbReference type="Proteomes" id="UP000001235">
    <property type="component" value="Chromosome"/>
</dbReference>
<keyword evidence="9" id="KW-1185">Reference proteome</keyword>
<dbReference type="STRING" id="395494.Galf_2275"/>
<keyword evidence="5" id="KW-0804">Transcription</keyword>
<evidence type="ECO:0000256" key="5">
    <source>
        <dbReference type="ARBA" id="ARBA00023163"/>
    </source>
</evidence>
<dbReference type="AlphaFoldDB" id="D9SJ91"/>
<dbReference type="RefSeq" id="WP_013294202.1">
    <property type="nucleotide sequence ID" value="NC_014394.1"/>
</dbReference>
<organism evidence="8 9">
    <name type="scientific">Gallionella capsiferriformans (strain ES-2)</name>
    <name type="common">Gallionella ferruginea capsiferriformans (strain ES-2)</name>
    <dbReference type="NCBI Taxonomy" id="395494"/>
    <lineage>
        <taxon>Bacteria</taxon>
        <taxon>Pseudomonadati</taxon>
        <taxon>Pseudomonadota</taxon>
        <taxon>Betaproteobacteria</taxon>
        <taxon>Nitrosomonadales</taxon>
        <taxon>Gallionellaceae</taxon>
        <taxon>Gallionella</taxon>
    </lineage>
</organism>
<proteinExistence type="inferred from homology"/>
<protein>
    <recommendedName>
        <fullName evidence="2">Toxin CcdB</fullName>
    </recommendedName>
    <alternativeName>
        <fullName evidence="7">Cytotoxic protein CcdB</fullName>
    </alternativeName>
    <alternativeName>
        <fullName evidence="6">Protein LetD</fullName>
    </alternativeName>
</protein>
<keyword evidence="3" id="KW-0678">Repressor</keyword>
<evidence type="ECO:0000256" key="7">
    <source>
        <dbReference type="ARBA" id="ARBA00033135"/>
    </source>
</evidence>
<reference evidence="8 9" key="1">
    <citation type="submission" date="2010-08" db="EMBL/GenBank/DDBJ databases">
        <title>Complete sequence of Gallionella capsiferriformans ES-2.</title>
        <authorList>
            <consortium name="US DOE Joint Genome Institute"/>
            <person name="Lucas S."/>
            <person name="Copeland A."/>
            <person name="Lapidus A."/>
            <person name="Cheng J.-F."/>
            <person name="Bruce D."/>
            <person name="Goodwin L."/>
            <person name="Pitluck S."/>
            <person name="Chertkov O."/>
            <person name="Davenport K.W."/>
            <person name="Detter J.C."/>
            <person name="Han C."/>
            <person name="Tapia R."/>
            <person name="Land M."/>
            <person name="Hauser L."/>
            <person name="Chang Y.-J."/>
            <person name="Jeffries C."/>
            <person name="Kyrpides N."/>
            <person name="Ivanova N."/>
            <person name="Mikhailova N."/>
            <person name="Shelobolina E.S."/>
            <person name="Picardal F."/>
            <person name="Roden E."/>
            <person name="Emerson D."/>
            <person name="Woyke T."/>
        </authorList>
    </citation>
    <scope>NUCLEOTIDE SEQUENCE [LARGE SCALE GENOMIC DNA]</scope>
    <source>
        <strain evidence="8 9">ES-2</strain>
    </source>
</reference>
<dbReference type="EMBL" id="CP002159">
    <property type="protein sequence ID" value="ADL56279.1"/>
    <property type="molecule type" value="Genomic_DNA"/>
</dbReference>
<dbReference type="SUPFAM" id="SSF50118">
    <property type="entry name" value="Cell growth inhibitor/plasmid maintenance toxic component"/>
    <property type="match status" value="1"/>
</dbReference>
<name>D9SJ91_GALCS</name>
<evidence type="ECO:0000313" key="8">
    <source>
        <dbReference type="EMBL" id="ADL56279.1"/>
    </source>
</evidence>
<dbReference type="InterPro" id="IPR011067">
    <property type="entry name" value="Plasmid_toxin/cell-grow_inhib"/>
</dbReference>
<dbReference type="GO" id="GO:0008657">
    <property type="term" value="F:DNA topoisomerase type II (double strand cut, ATP-hydrolyzing) inhibitor activity"/>
    <property type="evidence" value="ECO:0007669"/>
    <property type="project" value="InterPro"/>
</dbReference>
<keyword evidence="4" id="KW-0805">Transcription regulation</keyword>
<evidence type="ECO:0000256" key="1">
    <source>
        <dbReference type="ARBA" id="ARBA00005230"/>
    </source>
</evidence>
<sequence length="92" mass="9898">MCINPNRATVLTISYLLDTLATRVVVPLVRAEAMGLAARRLNPTFNINDSAVVMSTAELAGVSFRALGDKVILLTVQRDEIIAVLDLLFAGI</sequence>
<evidence type="ECO:0000256" key="3">
    <source>
        <dbReference type="ARBA" id="ARBA00022491"/>
    </source>
</evidence>
<dbReference type="Pfam" id="PF01845">
    <property type="entry name" value="CcdB"/>
    <property type="match status" value="1"/>
</dbReference>
<dbReference type="InterPro" id="IPR002712">
    <property type="entry name" value="CcdB"/>
</dbReference>
<dbReference type="Gene3D" id="2.30.30.110">
    <property type="match status" value="1"/>
</dbReference>
<evidence type="ECO:0000256" key="2">
    <source>
        <dbReference type="ARBA" id="ARBA00015075"/>
    </source>
</evidence>